<gene>
    <name evidence="2" type="ORF">CesoFtcFv8_005997</name>
</gene>
<accession>A0AAN8H6M5</accession>
<evidence type="ECO:0000313" key="2">
    <source>
        <dbReference type="EMBL" id="KAK5904431.1"/>
    </source>
</evidence>
<dbReference type="Proteomes" id="UP001335648">
    <property type="component" value="Unassembled WGS sequence"/>
</dbReference>
<dbReference type="AlphaFoldDB" id="A0AAN8H6M5"/>
<proteinExistence type="predicted"/>
<keyword evidence="3" id="KW-1185">Reference proteome</keyword>
<reference evidence="2 3" key="1">
    <citation type="journal article" date="2023" name="Mol. Biol. Evol.">
        <title>Genomics of Secondarily Temperate Adaptation in the Only Non-Antarctic Icefish.</title>
        <authorList>
            <person name="Rivera-Colon A.G."/>
            <person name="Rayamajhi N."/>
            <person name="Minhas B.F."/>
            <person name="Madrigal G."/>
            <person name="Bilyk K.T."/>
            <person name="Yoon V."/>
            <person name="Hune M."/>
            <person name="Gregory S."/>
            <person name="Cheng C.H.C."/>
            <person name="Catchen J.M."/>
        </authorList>
    </citation>
    <scope>NUCLEOTIDE SEQUENCE [LARGE SCALE GENOMIC DNA]</scope>
    <source>
        <strain evidence="2">JC2023a</strain>
    </source>
</reference>
<evidence type="ECO:0000256" key="1">
    <source>
        <dbReference type="SAM" id="MobiDB-lite"/>
    </source>
</evidence>
<dbReference type="EMBL" id="JAULUE010002050">
    <property type="protein sequence ID" value="KAK5904431.1"/>
    <property type="molecule type" value="Genomic_DNA"/>
</dbReference>
<name>A0AAN8H6M5_9TELE</name>
<protein>
    <submittedName>
        <fullName evidence="2">Uncharacterized protein</fullName>
    </submittedName>
</protein>
<feature type="region of interest" description="Disordered" evidence="1">
    <location>
        <begin position="1"/>
        <end position="45"/>
    </location>
</feature>
<comment type="caution">
    <text evidence="2">The sequence shown here is derived from an EMBL/GenBank/DDBJ whole genome shotgun (WGS) entry which is preliminary data.</text>
</comment>
<evidence type="ECO:0000313" key="3">
    <source>
        <dbReference type="Proteomes" id="UP001335648"/>
    </source>
</evidence>
<sequence length="66" mass="7445">MTGRRQMASFMWSHERSRVKERVRGKVPKHTTTHTTTPNDSLPTPTHCLAKLVPHMAPVAQLLALT</sequence>
<organism evidence="2 3">
    <name type="scientific">Champsocephalus esox</name>
    <name type="common">pike icefish</name>
    <dbReference type="NCBI Taxonomy" id="159716"/>
    <lineage>
        <taxon>Eukaryota</taxon>
        <taxon>Metazoa</taxon>
        <taxon>Chordata</taxon>
        <taxon>Craniata</taxon>
        <taxon>Vertebrata</taxon>
        <taxon>Euteleostomi</taxon>
        <taxon>Actinopterygii</taxon>
        <taxon>Neopterygii</taxon>
        <taxon>Teleostei</taxon>
        <taxon>Neoteleostei</taxon>
        <taxon>Acanthomorphata</taxon>
        <taxon>Eupercaria</taxon>
        <taxon>Perciformes</taxon>
        <taxon>Notothenioidei</taxon>
        <taxon>Channichthyidae</taxon>
        <taxon>Champsocephalus</taxon>
    </lineage>
</organism>
<feature type="compositionally biased region" description="Basic and acidic residues" evidence="1">
    <location>
        <begin position="13"/>
        <end position="24"/>
    </location>
</feature>